<evidence type="ECO:0000313" key="3">
    <source>
        <dbReference type="Proteomes" id="UP001266305"/>
    </source>
</evidence>
<gene>
    <name evidence="2" type="ORF">P7K49_027486</name>
</gene>
<proteinExistence type="predicted"/>
<organism evidence="2 3">
    <name type="scientific">Saguinus oedipus</name>
    <name type="common">Cotton-top tamarin</name>
    <name type="synonym">Oedipomidas oedipus</name>
    <dbReference type="NCBI Taxonomy" id="9490"/>
    <lineage>
        <taxon>Eukaryota</taxon>
        <taxon>Metazoa</taxon>
        <taxon>Chordata</taxon>
        <taxon>Craniata</taxon>
        <taxon>Vertebrata</taxon>
        <taxon>Euteleostomi</taxon>
        <taxon>Mammalia</taxon>
        <taxon>Eutheria</taxon>
        <taxon>Euarchontoglires</taxon>
        <taxon>Primates</taxon>
        <taxon>Haplorrhini</taxon>
        <taxon>Platyrrhini</taxon>
        <taxon>Cebidae</taxon>
        <taxon>Callitrichinae</taxon>
        <taxon>Saguinus</taxon>
    </lineage>
</organism>
<dbReference type="Proteomes" id="UP001266305">
    <property type="component" value="Unassembled WGS sequence"/>
</dbReference>
<name>A0ABQ9U9N0_SAGOE</name>
<evidence type="ECO:0000256" key="1">
    <source>
        <dbReference type="SAM" id="MobiDB-lite"/>
    </source>
</evidence>
<dbReference type="EMBL" id="JASSZA010000014">
    <property type="protein sequence ID" value="KAK2093748.1"/>
    <property type="molecule type" value="Genomic_DNA"/>
</dbReference>
<keyword evidence="3" id="KW-1185">Reference proteome</keyword>
<sequence length="109" mass="11976">MGGGRTASLPKAPQGPPPRSATAEDRVHLPRAPRPRLEPPAPWGERWARPREHDTREEGVRESQRVPRSPGVCENPGPALPLPCRAQQPAPVHPCLWGIPLEEINVSTR</sequence>
<feature type="compositionally biased region" description="Basic and acidic residues" evidence="1">
    <location>
        <begin position="46"/>
        <end position="65"/>
    </location>
</feature>
<feature type="region of interest" description="Disordered" evidence="1">
    <location>
        <begin position="1"/>
        <end position="74"/>
    </location>
</feature>
<protein>
    <submittedName>
        <fullName evidence="2">Uncharacterized protein</fullName>
    </submittedName>
</protein>
<evidence type="ECO:0000313" key="2">
    <source>
        <dbReference type="EMBL" id="KAK2093748.1"/>
    </source>
</evidence>
<comment type="caution">
    <text evidence="2">The sequence shown here is derived from an EMBL/GenBank/DDBJ whole genome shotgun (WGS) entry which is preliminary data.</text>
</comment>
<reference evidence="2 3" key="1">
    <citation type="submission" date="2023-05" db="EMBL/GenBank/DDBJ databases">
        <title>B98-5 Cell Line De Novo Hybrid Assembly: An Optical Mapping Approach.</title>
        <authorList>
            <person name="Kananen K."/>
            <person name="Auerbach J.A."/>
            <person name="Kautto E."/>
            <person name="Blachly J.S."/>
        </authorList>
    </citation>
    <scope>NUCLEOTIDE SEQUENCE [LARGE SCALE GENOMIC DNA]</scope>
    <source>
        <strain evidence="2">B95-8</strain>
        <tissue evidence="2">Cell line</tissue>
    </source>
</reference>
<accession>A0ABQ9U9N0</accession>